<evidence type="ECO:0000313" key="5">
    <source>
        <dbReference type="Proteomes" id="UP000243217"/>
    </source>
</evidence>
<gene>
    <name evidence="4" type="ORF">THRCLA_02155</name>
</gene>
<dbReference type="STRING" id="74557.A0A1W0A6C0"/>
<dbReference type="SMART" id="SM00028">
    <property type="entry name" value="TPR"/>
    <property type="match status" value="3"/>
</dbReference>
<dbReference type="SUPFAM" id="SSF48452">
    <property type="entry name" value="TPR-like"/>
    <property type="match status" value="1"/>
</dbReference>
<dbReference type="Proteomes" id="UP000243217">
    <property type="component" value="Unassembled WGS sequence"/>
</dbReference>
<evidence type="ECO:0000256" key="1">
    <source>
        <dbReference type="ARBA" id="ARBA00022737"/>
    </source>
</evidence>
<keyword evidence="1" id="KW-0677">Repeat</keyword>
<reference evidence="4 5" key="1">
    <citation type="journal article" date="2014" name="Genome Biol. Evol.">
        <title>The secreted proteins of Achlya hypogyna and Thraustotheca clavata identify the ancestral oomycete secretome and reveal gene acquisitions by horizontal gene transfer.</title>
        <authorList>
            <person name="Misner I."/>
            <person name="Blouin N."/>
            <person name="Leonard G."/>
            <person name="Richards T.A."/>
            <person name="Lane C.E."/>
        </authorList>
    </citation>
    <scope>NUCLEOTIDE SEQUENCE [LARGE SCALE GENOMIC DNA]</scope>
    <source>
        <strain evidence="4 5">ATCC 34112</strain>
    </source>
</reference>
<accession>A0A1W0A6C0</accession>
<sequence>MKRHDAIAYFQERLTRCAMDEEALHNLSILYKSMGDMEQYQKFARLTLLTKRGGPAHFNEIGLALMTNGKFDLAYEQFQIAVEIQPSYGPSHLNMSALKARKGEYQTALEHCQQALNFMPNDPAVHRNMAKLLDSLGRTAESRKYNQYVLRLDPNDATTTKRVALQSISRNDTGQATAAYDRYRQLKGEHYDLRF</sequence>
<comment type="caution">
    <text evidence="4">The sequence shown here is derived from an EMBL/GenBank/DDBJ whole genome shotgun (WGS) entry which is preliminary data.</text>
</comment>
<protein>
    <submittedName>
        <fullName evidence="4">Uncharacterized protein</fullName>
    </submittedName>
</protein>
<organism evidence="4 5">
    <name type="scientific">Thraustotheca clavata</name>
    <dbReference type="NCBI Taxonomy" id="74557"/>
    <lineage>
        <taxon>Eukaryota</taxon>
        <taxon>Sar</taxon>
        <taxon>Stramenopiles</taxon>
        <taxon>Oomycota</taxon>
        <taxon>Saprolegniomycetes</taxon>
        <taxon>Saprolegniales</taxon>
        <taxon>Achlyaceae</taxon>
        <taxon>Thraustotheca</taxon>
    </lineage>
</organism>
<dbReference type="AlphaFoldDB" id="A0A1W0A6C0"/>
<name>A0A1W0A6C0_9STRA</name>
<feature type="repeat" description="TPR" evidence="3">
    <location>
        <begin position="89"/>
        <end position="122"/>
    </location>
</feature>
<dbReference type="InterPro" id="IPR019734">
    <property type="entry name" value="TPR_rpt"/>
</dbReference>
<dbReference type="PROSITE" id="PS50005">
    <property type="entry name" value="TPR"/>
    <property type="match status" value="2"/>
</dbReference>
<dbReference type="OrthoDB" id="1926212at2759"/>
<dbReference type="EMBL" id="JNBS01000421">
    <property type="protein sequence ID" value="OQS05749.1"/>
    <property type="molecule type" value="Genomic_DNA"/>
</dbReference>
<keyword evidence="2 3" id="KW-0802">TPR repeat</keyword>
<dbReference type="InterPro" id="IPR011990">
    <property type="entry name" value="TPR-like_helical_dom_sf"/>
</dbReference>
<dbReference type="Gene3D" id="1.25.40.10">
    <property type="entry name" value="Tetratricopeptide repeat domain"/>
    <property type="match status" value="1"/>
</dbReference>
<dbReference type="PANTHER" id="PTHR45586">
    <property type="entry name" value="TPR REPEAT-CONTAINING PROTEIN PA4667"/>
    <property type="match status" value="1"/>
</dbReference>
<dbReference type="InterPro" id="IPR051012">
    <property type="entry name" value="CellSynth/LPSAsmb/PSIAsmb"/>
</dbReference>
<evidence type="ECO:0000256" key="2">
    <source>
        <dbReference type="ARBA" id="ARBA00022803"/>
    </source>
</evidence>
<evidence type="ECO:0000256" key="3">
    <source>
        <dbReference type="PROSITE-ProRule" id="PRU00339"/>
    </source>
</evidence>
<dbReference type="PANTHER" id="PTHR45586:SF1">
    <property type="entry name" value="LIPOPOLYSACCHARIDE ASSEMBLY PROTEIN B"/>
    <property type="match status" value="1"/>
</dbReference>
<keyword evidence="5" id="KW-1185">Reference proteome</keyword>
<feature type="repeat" description="TPR" evidence="3">
    <location>
        <begin position="55"/>
        <end position="88"/>
    </location>
</feature>
<proteinExistence type="predicted"/>
<evidence type="ECO:0000313" key="4">
    <source>
        <dbReference type="EMBL" id="OQS05749.1"/>
    </source>
</evidence>
<dbReference type="Pfam" id="PF14559">
    <property type="entry name" value="TPR_19"/>
    <property type="match status" value="1"/>
</dbReference>